<dbReference type="EMBL" id="QZJZ01000059">
    <property type="protein sequence ID" value="RJP58876.1"/>
    <property type="molecule type" value="Genomic_DNA"/>
</dbReference>
<dbReference type="AlphaFoldDB" id="A0A3A4R359"/>
<reference evidence="1 2" key="1">
    <citation type="journal article" date="2017" name="ISME J.">
        <title>Energy and carbon metabolisms in a deep terrestrial subsurface fluid microbial community.</title>
        <authorList>
            <person name="Momper L."/>
            <person name="Jungbluth S.P."/>
            <person name="Lee M.D."/>
            <person name="Amend J.P."/>
        </authorList>
    </citation>
    <scope>NUCLEOTIDE SEQUENCE [LARGE SCALE GENOMIC DNA]</scope>
    <source>
        <strain evidence="1">SURF_26</strain>
    </source>
</reference>
<evidence type="ECO:0008006" key="3">
    <source>
        <dbReference type="Google" id="ProtNLM"/>
    </source>
</evidence>
<proteinExistence type="predicted"/>
<organism evidence="1 2">
    <name type="scientific">Candidatus Auribacter fodinae</name>
    <dbReference type="NCBI Taxonomy" id="2093366"/>
    <lineage>
        <taxon>Bacteria</taxon>
        <taxon>Pseudomonadati</taxon>
        <taxon>Candidatus Auribacterota</taxon>
        <taxon>Candidatus Auribacteria</taxon>
        <taxon>Candidatus Auribacterales</taxon>
        <taxon>Candidatus Auribacteraceae</taxon>
        <taxon>Candidatus Auribacter</taxon>
    </lineage>
</organism>
<evidence type="ECO:0000313" key="2">
    <source>
        <dbReference type="Proteomes" id="UP000266426"/>
    </source>
</evidence>
<name>A0A3A4R359_9BACT</name>
<comment type="caution">
    <text evidence="1">The sequence shown here is derived from an EMBL/GenBank/DDBJ whole genome shotgun (WGS) entry which is preliminary data.</text>
</comment>
<protein>
    <recommendedName>
        <fullName evidence="3">Prepilin-type N-terminal cleavage/methylation domain-containing protein</fullName>
    </recommendedName>
</protein>
<dbReference type="InterPro" id="IPR045584">
    <property type="entry name" value="Pilin-like"/>
</dbReference>
<dbReference type="Proteomes" id="UP000266426">
    <property type="component" value="Unassembled WGS sequence"/>
</dbReference>
<sequence>MKKFTLFELIILLSLPFIVAGMTVPKMTNNRDERLRNHCVKNMHEIELAITAWENDHGKNWPEGWIYKDTRTNPEYNLSGYISSRKVLDCPASDDPEHEYFYQRKMHNKFRQGVNCFHCHDASEFPHRLDN</sequence>
<evidence type="ECO:0000313" key="1">
    <source>
        <dbReference type="EMBL" id="RJP58876.1"/>
    </source>
</evidence>
<dbReference type="SUPFAM" id="SSF54523">
    <property type="entry name" value="Pili subunits"/>
    <property type="match status" value="1"/>
</dbReference>
<gene>
    <name evidence="1" type="ORF">C4541_07100</name>
</gene>
<accession>A0A3A4R359</accession>